<dbReference type="OrthoDB" id="7822240at2"/>
<organism evidence="4 5">
    <name type="scientific">Gluconacetobacter liquefaciens</name>
    <name type="common">Acetobacter liquefaciens</name>
    <dbReference type="NCBI Taxonomy" id="89584"/>
    <lineage>
        <taxon>Bacteria</taxon>
        <taxon>Pseudomonadati</taxon>
        <taxon>Pseudomonadota</taxon>
        <taxon>Alphaproteobacteria</taxon>
        <taxon>Acetobacterales</taxon>
        <taxon>Acetobacteraceae</taxon>
        <taxon>Gluconacetobacter</taxon>
    </lineage>
</organism>
<feature type="compositionally biased region" description="Basic and acidic residues" evidence="1">
    <location>
        <begin position="240"/>
        <end position="249"/>
    </location>
</feature>
<dbReference type="CDD" id="cd06127">
    <property type="entry name" value="DEDDh"/>
    <property type="match status" value="1"/>
</dbReference>
<protein>
    <submittedName>
        <fullName evidence="3">DNA polymerase III subunit epsilon</fullName>
    </submittedName>
    <submittedName>
        <fullName evidence="4">Exodeoxyribonuclease X</fullName>
    </submittedName>
</protein>
<dbReference type="SUPFAM" id="SSF53098">
    <property type="entry name" value="Ribonuclease H-like"/>
    <property type="match status" value="1"/>
</dbReference>
<evidence type="ECO:0000313" key="5">
    <source>
        <dbReference type="Proteomes" id="UP000254958"/>
    </source>
</evidence>
<feature type="region of interest" description="Disordered" evidence="1">
    <location>
        <begin position="232"/>
        <end position="275"/>
    </location>
</feature>
<dbReference type="SMART" id="SM00479">
    <property type="entry name" value="EXOIII"/>
    <property type="match status" value="1"/>
</dbReference>
<dbReference type="GO" id="GO:0008408">
    <property type="term" value="F:3'-5' exonuclease activity"/>
    <property type="evidence" value="ECO:0007669"/>
    <property type="project" value="TreeGrafter"/>
</dbReference>
<dbReference type="Proteomes" id="UP000254958">
    <property type="component" value="Unassembled WGS sequence"/>
</dbReference>
<comment type="caution">
    <text evidence="4">The sequence shown here is derived from an EMBL/GenBank/DDBJ whole genome shotgun (WGS) entry which is preliminary data.</text>
</comment>
<dbReference type="RefSeq" id="WP_114726758.1">
    <property type="nucleotide sequence ID" value="NZ_BJMI01000005.1"/>
</dbReference>
<evidence type="ECO:0000313" key="6">
    <source>
        <dbReference type="Proteomes" id="UP000562982"/>
    </source>
</evidence>
<name>A0A370G6B9_GLULI</name>
<reference evidence="3 6" key="2">
    <citation type="submission" date="2020-04" db="EMBL/GenBank/DDBJ databases">
        <title>Description of novel Gluconacetobacter.</title>
        <authorList>
            <person name="Sombolestani A."/>
        </authorList>
    </citation>
    <scope>NUCLEOTIDE SEQUENCE [LARGE SCALE GENOMIC DNA]</scope>
    <source>
        <strain evidence="3 6">LMG 1382</strain>
    </source>
</reference>
<dbReference type="InterPro" id="IPR013520">
    <property type="entry name" value="Ribonucl_H"/>
</dbReference>
<dbReference type="GO" id="GO:0045004">
    <property type="term" value="P:DNA replication proofreading"/>
    <property type="evidence" value="ECO:0007669"/>
    <property type="project" value="TreeGrafter"/>
</dbReference>
<dbReference type="PANTHER" id="PTHR30231">
    <property type="entry name" value="DNA POLYMERASE III SUBUNIT EPSILON"/>
    <property type="match status" value="1"/>
</dbReference>
<keyword evidence="5" id="KW-1185">Reference proteome</keyword>
<evidence type="ECO:0000259" key="2">
    <source>
        <dbReference type="SMART" id="SM00479"/>
    </source>
</evidence>
<dbReference type="GO" id="GO:0005829">
    <property type="term" value="C:cytosol"/>
    <property type="evidence" value="ECO:0007669"/>
    <property type="project" value="TreeGrafter"/>
</dbReference>
<evidence type="ECO:0000256" key="1">
    <source>
        <dbReference type="SAM" id="MobiDB-lite"/>
    </source>
</evidence>
<dbReference type="InterPro" id="IPR036397">
    <property type="entry name" value="RNaseH_sf"/>
</dbReference>
<evidence type="ECO:0000313" key="4">
    <source>
        <dbReference type="EMBL" id="RDI38596.1"/>
    </source>
</evidence>
<dbReference type="GO" id="GO:0003676">
    <property type="term" value="F:nucleic acid binding"/>
    <property type="evidence" value="ECO:0007669"/>
    <property type="project" value="InterPro"/>
</dbReference>
<dbReference type="EMBL" id="QQAW01000003">
    <property type="protein sequence ID" value="RDI38596.1"/>
    <property type="molecule type" value="Genomic_DNA"/>
</dbReference>
<sequence length="275" mass="30440">MHGDEPNARPYVRVIDLETSGRDATQGGIVEIGWQDVVRTSEGWQVTEGPHAYLTNPGGPIAPWTTAIHHITDHDVHDAPPITAVAPDILRPPARPLAFAAHRASFEQNWLRALLSPRLMAGTGWICTYKCALRLWPDEPGHSNQGLRYSRRPAGLEKHLGNPAHRAAPDAYVTAHHLRDMLTMAPIEHLLLWSRQPALLVRVPHGPLRGRRIRTLATEDLDRLLASPRPIGPDMAFTLRSERARRSMDEDTPPPSGQLSLPFTKASGLKDSDPP</sequence>
<dbReference type="Pfam" id="PF00929">
    <property type="entry name" value="RNase_T"/>
    <property type="match status" value="1"/>
</dbReference>
<dbReference type="EMBL" id="JABEQI010000003">
    <property type="protein sequence ID" value="MBB2186064.1"/>
    <property type="molecule type" value="Genomic_DNA"/>
</dbReference>
<proteinExistence type="predicted"/>
<dbReference type="InterPro" id="IPR012337">
    <property type="entry name" value="RNaseH-like_sf"/>
</dbReference>
<dbReference type="PANTHER" id="PTHR30231:SF37">
    <property type="entry name" value="EXODEOXYRIBONUCLEASE 10"/>
    <property type="match status" value="1"/>
</dbReference>
<dbReference type="AlphaFoldDB" id="A0A370G6B9"/>
<feature type="domain" description="Exonuclease" evidence="2">
    <location>
        <begin position="11"/>
        <end position="187"/>
    </location>
</feature>
<evidence type="ECO:0000313" key="3">
    <source>
        <dbReference type="EMBL" id="MBB2186064.1"/>
    </source>
</evidence>
<reference evidence="4 5" key="1">
    <citation type="submission" date="2018-07" db="EMBL/GenBank/DDBJ databases">
        <title>Genomic Encyclopedia of Type Strains, Phase IV (KMG-IV): sequencing the most valuable type-strain genomes for metagenomic binning, comparative biology and taxonomic classification.</title>
        <authorList>
            <person name="Goeker M."/>
        </authorList>
    </citation>
    <scope>NUCLEOTIDE SEQUENCE [LARGE SCALE GENOMIC DNA]</scope>
    <source>
        <strain evidence="4 5">DSM 5603</strain>
    </source>
</reference>
<gene>
    <name evidence="4" type="ORF">C7453_10356</name>
    <name evidence="3" type="ORF">HLH32_06635</name>
</gene>
<dbReference type="Gene3D" id="3.30.420.10">
    <property type="entry name" value="Ribonuclease H-like superfamily/Ribonuclease H"/>
    <property type="match status" value="1"/>
</dbReference>
<dbReference type="Proteomes" id="UP000562982">
    <property type="component" value="Unassembled WGS sequence"/>
</dbReference>
<accession>A0A370G6B9</accession>